<keyword evidence="2" id="KW-1185">Reference proteome</keyword>
<dbReference type="Proteomes" id="UP000317078">
    <property type="component" value="Unassembled WGS sequence"/>
</dbReference>
<gene>
    <name evidence="1" type="ORF">EAH89_13570</name>
</gene>
<reference evidence="1 2" key="1">
    <citation type="journal article" date="2019" name="Environ. Microbiol.">
        <title>Species interactions and distinct microbial communities in high Arctic permafrost affected cryosols are associated with the CH4 and CO2 gas fluxes.</title>
        <authorList>
            <person name="Altshuler I."/>
            <person name="Hamel J."/>
            <person name="Turney S."/>
            <person name="Magnuson E."/>
            <person name="Levesque R."/>
            <person name="Greer C."/>
            <person name="Whyte L.G."/>
        </authorList>
    </citation>
    <scope>NUCLEOTIDE SEQUENCE [LARGE SCALE GENOMIC DNA]</scope>
    <source>
        <strain evidence="1 2">S9.3B</strain>
    </source>
</reference>
<dbReference type="InterPro" id="IPR057079">
    <property type="entry name" value="IcmW-like"/>
</dbReference>
<evidence type="ECO:0000313" key="1">
    <source>
        <dbReference type="EMBL" id="TPG55959.1"/>
    </source>
</evidence>
<accession>A0A502G2B7</accession>
<comment type="caution">
    <text evidence="1">The sequence shown here is derived from an EMBL/GenBank/DDBJ whole genome shotgun (WGS) entry which is preliminary data.</text>
</comment>
<dbReference type="EMBL" id="RCZP01000011">
    <property type="protein sequence ID" value="TPG55959.1"/>
    <property type="molecule type" value="Genomic_DNA"/>
</dbReference>
<dbReference type="AlphaFoldDB" id="A0A502G2B7"/>
<protein>
    <submittedName>
        <fullName evidence="1">Uncharacterized protein</fullName>
    </submittedName>
</protein>
<dbReference type="OrthoDB" id="7282719at2"/>
<evidence type="ECO:0000313" key="2">
    <source>
        <dbReference type="Proteomes" id="UP000317078"/>
    </source>
</evidence>
<organism evidence="1 2">
    <name type="scientific">Muricoccus nepalensis</name>
    <dbReference type="NCBI Taxonomy" id="1854500"/>
    <lineage>
        <taxon>Bacteria</taxon>
        <taxon>Pseudomonadati</taxon>
        <taxon>Pseudomonadota</taxon>
        <taxon>Alphaproteobacteria</taxon>
        <taxon>Acetobacterales</taxon>
        <taxon>Roseomonadaceae</taxon>
        <taxon>Muricoccus</taxon>
    </lineage>
</organism>
<dbReference type="Pfam" id="PF23130">
    <property type="entry name" value="IcmW"/>
    <property type="match status" value="1"/>
</dbReference>
<dbReference type="RefSeq" id="WP_140883933.1">
    <property type="nucleotide sequence ID" value="NZ_RCZP01000011.1"/>
</dbReference>
<name>A0A502G2B7_9PROT</name>
<sequence length="152" mass="16462">MPDLERSSVLDWLHRTEPRIAACVASPVRGIEDAPEVRALLMELGTAVDTGSPEKVGRGLAEDGGLTMREVVAQLGVARMLRLIEWLDSAEAVEAAGALRVALLRDDTTEAGRLLRSTFDALHRQDLLARIFAPERLRALIGASGEPEKEVA</sequence>
<proteinExistence type="predicted"/>